<keyword evidence="1" id="KW-0732">Signal</keyword>
<dbReference type="InterPro" id="IPR050553">
    <property type="entry name" value="Thioredoxin_ResA/DsbE_sf"/>
</dbReference>
<dbReference type="Pfam" id="PF00578">
    <property type="entry name" value="AhpC-TSA"/>
    <property type="match status" value="1"/>
</dbReference>
<reference evidence="4" key="1">
    <citation type="submission" date="2017-06" db="EMBL/GenBank/DDBJ databases">
        <title>Genome analysis of Fimbriiglobus ruber SP5, the first member of the order Planctomycetales with confirmed chitinolytic capability.</title>
        <authorList>
            <person name="Ravin N.V."/>
            <person name="Rakitin A.L."/>
            <person name="Ivanova A.A."/>
            <person name="Beletsky A.V."/>
            <person name="Kulichevskaya I.S."/>
            <person name="Mardanov A.V."/>
            <person name="Dedysh S.N."/>
        </authorList>
    </citation>
    <scope>NUCLEOTIDE SEQUENCE [LARGE SCALE GENOMIC DNA]</scope>
    <source>
        <strain evidence="4">SP5</strain>
    </source>
</reference>
<dbReference type="OrthoDB" id="25753at2"/>
<dbReference type="RefSeq" id="WP_161967755.1">
    <property type="nucleotide sequence ID" value="NZ_NIDE01000014.1"/>
</dbReference>
<evidence type="ECO:0000313" key="3">
    <source>
        <dbReference type="EMBL" id="OWK37479.1"/>
    </source>
</evidence>
<protein>
    <submittedName>
        <fullName evidence="3">Cytochrome c-type biogenesis protein ResA</fullName>
    </submittedName>
</protein>
<evidence type="ECO:0000259" key="2">
    <source>
        <dbReference type="PROSITE" id="PS51352"/>
    </source>
</evidence>
<sequence>MYRSLAAAVILAAVPLFAVAAEPAPAAKVAVGQAAPEFKIKDAAGKTVDLAELTAKGPVLVRLTCGCSGCDKELAYFQQIHDAYKGQGLISLYVFKEPDAKMAKYAADKKLDVLYAVDPKGDAWGTFQTKTMPTNFLIAKGGKIVSIASGCDPSGLLANTVSEKTGKLLGTTAVDVKSKVEAKK</sequence>
<dbReference type="PANTHER" id="PTHR42852">
    <property type="entry name" value="THIOL:DISULFIDE INTERCHANGE PROTEIN DSBE"/>
    <property type="match status" value="1"/>
</dbReference>
<gene>
    <name evidence="3" type="ORF">FRUB_06599</name>
</gene>
<dbReference type="InterPro" id="IPR036249">
    <property type="entry name" value="Thioredoxin-like_sf"/>
</dbReference>
<dbReference type="GO" id="GO:0016491">
    <property type="term" value="F:oxidoreductase activity"/>
    <property type="evidence" value="ECO:0007669"/>
    <property type="project" value="InterPro"/>
</dbReference>
<dbReference type="EMBL" id="NIDE01000014">
    <property type="protein sequence ID" value="OWK37479.1"/>
    <property type="molecule type" value="Genomic_DNA"/>
</dbReference>
<feature type="domain" description="Thioredoxin" evidence="2">
    <location>
        <begin position="29"/>
        <end position="166"/>
    </location>
</feature>
<keyword evidence="4" id="KW-1185">Reference proteome</keyword>
<proteinExistence type="predicted"/>
<name>A0A225DJW0_9BACT</name>
<dbReference type="PANTHER" id="PTHR42852:SF17">
    <property type="entry name" value="THIOREDOXIN-LIKE PROTEIN HI_1115"/>
    <property type="match status" value="1"/>
</dbReference>
<dbReference type="Gene3D" id="3.40.30.10">
    <property type="entry name" value="Glutaredoxin"/>
    <property type="match status" value="1"/>
</dbReference>
<accession>A0A225DJW0</accession>
<dbReference type="Proteomes" id="UP000214646">
    <property type="component" value="Unassembled WGS sequence"/>
</dbReference>
<dbReference type="InterPro" id="IPR013766">
    <property type="entry name" value="Thioredoxin_domain"/>
</dbReference>
<feature type="chain" id="PRO_5012510939" evidence="1">
    <location>
        <begin position="21"/>
        <end position="184"/>
    </location>
</feature>
<comment type="caution">
    <text evidence="3">The sequence shown here is derived from an EMBL/GenBank/DDBJ whole genome shotgun (WGS) entry which is preliminary data.</text>
</comment>
<evidence type="ECO:0000256" key="1">
    <source>
        <dbReference type="SAM" id="SignalP"/>
    </source>
</evidence>
<dbReference type="CDD" id="cd02966">
    <property type="entry name" value="TlpA_like_family"/>
    <property type="match status" value="1"/>
</dbReference>
<organism evidence="3 4">
    <name type="scientific">Fimbriiglobus ruber</name>
    <dbReference type="NCBI Taxonomy" id="1908690"/>
    <lineage>
        <taxon>Bacteria</taxon>
        <taxon>Pseudomonadati</taxon>
        <taxon>Planctomycetota</taxon>
        <taxon>Planctomycetia</taxon>
        <taxon>Gemmatales</taxon>
        <taxon>Gemmataceae</taxon>
        <taxon>Fimbriiglobus</taxon>
    </lineage>
</organism>
<dbReference type="PROSITE" id="PS51352">
    <property type="entry name" value="THIOREDOXIN_2"/>
    <property type="match status" value="1"/>
</dbReference>
<evidence type="ECO:0000313" key="4">
    <source>
        <dbReference type="Proteomes" id="UP000214646"/>
    </source>
</evidence>
<dbReference type="SUPFAM" id="SSF52833">
    <property type="entry name" value="Thioredoxin-like"/>
    <property type="match status" value="1"/>
</dbReference>
<feature type="signal peptide" evidence="1">
    <location>
        <begin position="1"/>
        <end position="20"/>
    </location>
</feature>
<dbReference type="GO" id="GO:0016209">
    <property type="term" value="F:antioxidant activity"/>
    <property type="evidence" value="ECO:0007669"/>
    <property type="project" value="InterPro"/>
</dbReference>
<dbReference type="InterPro" id="IPR000866">
    <property type="entry name" value="AhpC/TSA"/>
</dbReference>
<dbReference type="AlphaFoldDB" id="A0A225DJW0"/>